<dbReference type="EMBL" id="PFBW01000019">
    <property type="protein sequence ID" value="PIR77818.1"/>
    <property type="molecule type" value="Genomic_DNA"/>
</dbReference>
<keyword evidence="4 7" id="KW-0472">Membrane</keyword>
<feature type="site" description="Important for catalytic activity" evidence="7">
    <location>
        <position position="228"/>
    </location>
</feature>
<organism evidence="8 9">
    <name type="scientific">Candidatus Magasanikbacteria bacterium CG10_big_fil_rev_8_21_14_0_10_38_6</name>
    <dbReference type="NCBI Taxonomy" id="1974647"/>
    <lineage>
        <taxon>Bacteria</taxon>
        <taxon>Candidatus Magasanikiibacteriota</taxon>
    </lineage>
</organism>
<dbReference type="InterPro" id="IPR003770">
    <property type="entry name" value="MLTG-like"/>
</dbReference>
<evidence type="ECO:0000256" key="2">
    <source>
        <dbReference type="ARBA" id="ARBA00022692"/>
    </source>
</evidence>
<comment type="catalytic activity">
    <reaction evidence="7">
        <text>a peptidoglycan chain = a peptidoglycan chain with N-acetyl-1,6-anhydromuramyl-[peptide] at the reducing end + a peptidoglycan chain with N-acetylglucosamine at the non-reducing end.</text>
        <dbReference type="EC" id="4.2.2.29"/>
    </reaction>
</comment>
<keyword evidence="5 7" id="KW-0456">Lyase</keyword>
<name>A0A2M6P2A8_9BACT</name>
<proteinExistence type="inferred from homology"/>
<dbReference type="GO" id="GO:0008932">
    <property type="term" value="F:lytic endotransglycosylase activity"/>
    <property type="evidence" value="ECO:0007669"/>
    <property type="project" value="UniProtKB-UniRule"/>
</dbReference>
<protein>
    <recommendedName>
        <fullName evidence="7">Endolytic murein transglycosylase</fullName>
        <ecNumber evidence="7">4.2.2.29</ecNumber>
    </recommendedName>
    <alternativeName>
        <fullName evidence="7">Peptidoglycan lytic transglycosylase</fullName>
    </alternativeName>
    <alternativeName>
        <fullName evidence="7">Peptidoglycan polymerization terminase</fullName>
    </alternativeName>
</protein>
<evidence type="ECO:0000313" key="8">
    <source>
        <dbReference type="EMBL" id="PIR77818.1"/>
    </source>
</evidence>
<evidence type="ECO:0000256" key="6">
    <source>
        <dbReference type="ARBA" id="ARBA00023316"/>
    </source>
</evidence>
<evidence type="ECO:0000256" key="3">
    <source>
        <dbReference type="ARBA" id="ARBA00022989"/>
    </source>
</evidence>
<comment type="caution">
    <text evidence="8">The sequence shown here is derived from an EMBL/GenBank/DDBJ whole genome shotgun (WGS) entry which is preliminary data.</text>
</comment>
<gene>
    <name evidence="7" type="primary">mltG</name>
    <name evidence="8" type="ORF">COU30_00400</name>
</gene>
<dbReference type="PANTHER" id="PTHR30518:SF2">
    <property type="entry name" value="ENDOLYTIC MUREIN TRANSGLYCOSYLASE"/>
    <property type="match status" value="1"/>
</dbReference>
<reference evidence="9" key="1">
    <citation type="submission" date="2017-09" db="EMBL/GenBank/DDBJ databases">
        <title>Depth-based differentiation of microbial function through sediment-hosted aquifers and enrichment of novel symbionts in the deep terrestrial subsurface.</title>
        <authorList>
            <person name="Probst A.J."/>
            <person name="Ladd B."/>
            <person name="Jarett J.K."/>
            <person name="Geller-Mcgrath D.E."/>
            <person name="Sieber C.M.K."/>
            <person name="Emerson J.B."/>
            <person name="Anantharaman K."/>
            <person name="Thomas B.C."/>
            <person name="Malmstrom R."/>
            <person name="Stieglmeier M."/>
            <person name="Klingl A."/>
            <person name="Woyke T."/>
            <person name="Ryan C.M."/>
            <person name="Banfield J.F."/>
        </authorList>
    </citation>
    <scope>NUCLEOTIDE SEQUENCE [LARGE SCALE GENOMIC DNA]</scope>
</reference>
<comment type="similarity">
    <text evidence="7">Belongs to the transglycosylase MltG family.</text>
</comment>
<dbReference type="PANTHER" id="PTHR30518">
    <property type="entry name" value="ENDOLYTIC MUREIN TRANSGLYCOSYLASE"/>
    <property type="match status" value="1"/>
</dbReference>
<dbReference type="Proteomes" id="UP000228528">
    <property type="component" value="Unassembled WGS sequence"/>
</dbReference>
<dbReference type="GO" id="GO:0071555">
    <property type="term" value="P:cell wall organization"/>
    <property type="evidence" value="ECO:0007669"/>
    <property type="project" value="UniProtKB-KW"/>
</dbReference>
<comment type="function">
    <text evidence="7">Functions as a peptidoglycan terminase that cleaves nascent peptidoglycan strands endolytically to terminate their elongation.</text>
</comment>
<accession>A0A2M6P2A8</accession>
<dbReference type="HAMAP" id="MF_02065">
    <property type="entry name" value="MltG"/>
    <property type="match status" value="1"/>
</dbReference>
<evidence type="ECO:0000313" key="9">
    <source>
        <dbReference type="Proteomes" id="UP000228528"/>
    </source>
</evidence>
<dbReference type="AlphaFoldDB" id="A0A2M6P2A8"/>
<dbReference type="EC" id="4.2.2.29" evidence="7"/>
<evidence type="ECO:0000256" key="1">
    <source>
        <dbReference type="ARBA" id="ARBA00022475"/>
    </source>
</evidence>
<evidence type="ECO:0000256" key="5">
    <source>
        <dbReference type="ARBA" id="ARBA00023239"/>
    </source>
</evidence>
<sequence length="343" mass="38934">MKVYFLLVLTCLIVFFCWFVHGEIFWSEPQDVEEVTFSVNAGDTVSSLAVRLAEERVIKNATIFKVYVTWRGVDRRIQAGDFRVQSPITLARVVDVLAAPKTRSEKEITLLPGWTLREVAAYFEREGIVTTDEVFQVLGEPAVVSDSVAGTFFSEAFILQGKPANISYEGYLSPNTFRIFSDASFGDIVHKLVDHRDSQFTDQMYADIAAAGRTPFEVLTVASLIEKEVRSSEDRRIVSDLFWRRLDNGWPLQADSSIHYITGLTGDVFTNARDRDVDSPWNTYKYAGLPKGPISMPSLDAIMAAIYPEKNSYWYFLTTLDTGDVHFSKTLDEHNRNVEKYLR</sequence>
<keyword evidence="3 7" id="KW-1133">Transmembrane helix</keyword>
<evidence type="ECO:0000256" key="7">
    <source>
        <dbReference type="HAMAP-Rule" id="MF_02065"/>
    </source>
</evidence>
<dbReference type="Pfam" id="PF02618">
    <property type="entry name" value="YceG"/>
    <property type="match status" value="1"/>
</dbReference>
<dbReference type="GO" id="GO:0005886">
    <property type="term" value="C:plasma membrane"/>
    <property type="evidence" value="ECO:0007669"/>
    <property type="project" value="UniProtKB-UniRule"/>
</dbReference>
<keyword evidence="6 7" id="KW-0961">Cell wall biogenesis/degradation</keyword>
<dbReference type="GO" id="GO:0009252">
    <property type="term" value="P:peptidoglycan biosynthetic process"/>
    <property type="evidence" value="ECO:0007669"/>
    <property type="project" value="UniProtKB-UniRule"/>
</dbReference>
<keyword evidence="2 7" id="KW-0812">Transmembrane</keyword>
<evidence type="ECO:0000256" key="4">
    <source>
        <dbReference type="ARBA" id="ARBA00023136"/>
    </source>
</evidence>
<dbReference type="Gene3D" id="3.30.1490.480">
    <property type="entry name" value="Endolytic murein transglycosylase"/>
    <property type="match status" value="1"/>
</dbReference>
<dbReference type="Gene3D" id="3.30.160.60">
    <property type="entry name" value="Classic Zinc Finger"/>
    <property type="match status" value="1"/>
</dbReference>
<keyword evidence="1 7" id="KW-1003">Cell membrane</keyword>
<dbReference type="NCBIfam" id="TIGR00247">
    <property type="entry name" value="endolytic transglycosylase MltG"/>
    <property type="match status" value="1"/>
</dbReference>